<proteinExistence type="predicted"/>
<reference evidence="1 2" key="1">
    <citation type="submission" date="2019-02" db="EMBL/GenBank/DDBJ databases">
        <title>Deep-cultivation of Planctomycetes and their phenomic and genomic characterization uncovers novel biology.</title>
        <authorList>
            <person name="Wiegand S."/>
            <person name="Jogler M."/>
            <person name="Boedeker C."/>
            <person name="Pinto D."/>
            <person name="Vollmers J."/>
            <person name="Rivas-Marin E."/>
            <person name="Kohn T."/>
            <person name="Peeters S.H."/>
            <person name="Heuer A."/>
            <person name="Rast P."/>
            <person name="Oberbeckmann S."/>
            <person name="Bunk B."/>
            <person name="Jeske O."/>
            <person name="Meyerdierks A."/>
            <person name="Storesund J.E."/>
            <person name="Kallscheuer N."/>
            <person name="Luecker S."/>
            <person name="Lage O.M."/>
            <person name="Pohl T."/>
            <person name="Merkel B.J."/>
            <person name="Hornburger P."/>
            <person name="Mueller R.-W."/>
            <person name="Bruemmer F."/>
            <person name="Labrenz M."/>
            <person name="Spormann A.M."/>
            <person name="Op den Camp H."/>
            <person name="Overmann J."/>
            <person name="Amann R."/>
            <person name="Jetten M.S.M."/>
            <person name="Mascher T."/>
            <person name="Medema M.H."/>
            <person name="Devos D.P."/>
            <person name="Kaster A.-K."/>
            <person name="Ovreas L."/>
            <person name="Rohde M."/>
            <person name="Galperin M.Y."/>
            <person name="Jogler C."/>
        </authorList>
    </citation>
    <scope>NUCLEOTIDE SEQUENCE [LARGE SCALE GENOMIC DNA]</scope>
    <source>
        <strain evidence="1 2">I41</strain>
    </source>
</reference>
<sequence>MSHIVRIRTQVRDAAAVTAAASRLELPPPETGTFALYASAATGLAVRLPGWRYPIVCQLAAGELAYDNFEGAWGDRAQLDRFLQAYAIEKTRLESRRSGYAVTEAPLADGSVKLTIHLGESP</sequence>
<accession>A0A517TZ19</accession>
<protein>
    <recommendedName>
        <fullName evidence="3">DUF1257 domain-containing protein</fullName>
    </recommendedName>
</protein>
<dbReference type="OrthoDB" id="274993at2"/>
<organism evidence="1 2">
    <name type="scientific">Lacipirellula limnantheis</name>
    <dbReference type="NCBI Taxonomy" id="2528024"/>
    <lineage>
        <taxon>Bacteria</taxon>
        <taxon>Pseudomonadati</taxon>
        <taxon>Planctomycetota</taxon>
        <taxon>Planctomycetia</taxon>
        <taxon>Pirellulales</taxon>
        <taxon>Lacipirellulaceae</taxon>
        <taxon>Lacipirellula</taxon>
    </lineage>
</organism>
<gene>
    <name evidence="1" type="ORF">I41_28070</name>
</gene>
<dbReference type="AlphaFoldDB" id="A0A517TZ19"/>
<dbReference type="Proteomes" id="UP000317909">
    <property type="component" value="Chromosome"/>
</dbReference>
<dbReference type="KEGG" id="llh:I41_28070"/>
<dbReference type="RefSeq" id="WP_145433190.1">
    <property type="nucleotide sequence ID" value="NZ_CP036339.1"/>
</dbReference>
<evidence type="ECO:0000313" key="1">
    <source>
        <dbReference type="EMBL" id="QDT73618.1"/>
    </source>
</evidence>
<keyword evidence="2" id="KW-1185">Reference proteome</keyword>
<dbReference type="EMBL" id="CP036339">
    <property type="protein sequence ID" value="QDT73618.1"/>
    <property type="molecule type" value="Genomic_DNA"/>
</dbReference>
<name>A0A517TZ19_9BACT</name>
<evidence type="ECO:0008006" key="3">
    <source>
        <dbReference type="Google" id="ProtNLM"/>
    </source>
</evidence>
<evidence type="ECO:0000313" key="2">
    <source>
        <dbReference type="Proteomes" id="UP000317909"/>
    </source>
</evidence>